<evidence type="ECO:0000313" key="8">
    <source>
        <dbReference type="EMBL" id="MEQ2556473.1"/>
    </source>
</evidence>
<dbReference type="SUPFAM" id="SSF49879">
    <property type="entry name" value="SMAD/FHA domain"/>
    <property type="match status" value="1"/>
</dbReference>
<dbReference type="CDD" id="cd00060">
    <property type="entry name" value="FHA"/>
    <property type="match status" value="1"/>
</dbReference>
<organism evidence="8 9">
    <name type="scientific">Maccoyibacter intestinihominis</name>
    <dbReference type="NCBI Taxonomy" id="3133499"/>
    <lineage>
        <taxon>Bacteria</taxon>
        <taxon>Bacillati</taxon>
        <taxon>Bacillota</taxon>
        <taxon>Clostridia</taxon>
        <taxon>Lachnospirales</taxon>
        <taxon>Lachnospiraceae</taxon>
        <taxon>Maccoyibacter</taxon>
    </lineage>
</organism>
<evidence type="ECO:0000256" key="5">
    <source>
        <dbReference type="SAM" id="Phobius"/>
    </source>
</evidence>
<feature type="domain" description="FHA" evidence="6">
    <location>
        <begin position="114"/>
        <end position="162"/>
    </location>
</feature>
<dbReference type="Pfam" id="PF01580">
    <property type="entry name" value="FtsK_SpoIIIE"/>
    <property type="match status" value="2"/>
</dbReference>
<dbReference type="Proteomes" id="UP001454489">
    <property type="component" value="Unassembled WGS sequence"/>
</dbReference>
<feature type="transmembrane region" description="Helical" evidence="5">
    <location>
        <begin position="255"/>
        <end position="277"/>
    </location>
</feature>
<dbReference type="SMART" id="SM00240">
    <property type="entry name" value="FHA"/>
    <property type="match status" value="1"/>
</dbReference>
<dbReference type="PANTHER" id="PTHR22683">
    <property type="entry name" value="SPORULATION PROTEIN RELATED"/>
    <property type="match status" value="1"/>
</dbReference>
<feature type="binding site" evidence="4">
    <location>
        <begin position="702"/>
        <end position="709"/>
    </location>
    <ligand>
        <name>ATP</name>
        <dbReference type="ChEBI" id="CHEBI:30616"/>
    </ligand>
</feature>
<feature type="domain" description="FtsK" evidence="7">
    <location>
        <begin position="682"/>
        <end position="876"/>
    </location>
</feature>
<dbReference type="SUPFAM" id="SSF52540">
    <property type="entry name" value="P-loop containing nucleoside triphosphate hydrolases"/>
    <property type="match status" value="2"/>
</dbReference>
<evidence type="ECO:0000259" key="6">
    <source>
        <dbReference type="PROSITE" id="PS50006"/>
    </source>
</evidence>
<keyword evidence="5" id="KW-0472">Membrane</keyword>
<evidence type="ECO:0000256" key="3">
    <source>
        <dbReference type="ARBA" id="ARBA00022840"/>
    </source>
</evidence>
<dbReference type="InterPro" id="IPR000253">
    <property type="entry name" value="FHA_dom"/>
</dbReference>
<dbReference type="InterPro" id="IPR050206">
    <property type="entry name" value="FtsK/SpoIIIE/SftA"/>
</dbReference>
<dbReference type="PANTHER" id="PTHR22683:SF1">
    <property type="entry name" value="TYPE VII SECRETION SYSTEM PROTEIN ESSC"/>
    <property type="match status" value="1"/>
</dbReference>
<dbReference type="PROSITE" id="PS50901">
    <property type="entry name" value="FTSK"/>
    <property type="match status" value="2"/>
</dbReference>
<evidence type="ECO:0000256" key="4">
    <source>
        <dbReference type="PROSITE-ProRule" id="PRU00289"/>
    </source>
</evidence>
<dbReference type="InterPro" id="IPR008984">
    <property type="entry name" value="SMAD_FHA_dom_sf"/>
</dbReference>
<protein>
    <submittedName>
        <fullName evidence="8">Type VII secretion protein EssC</fullName>
    </submittedName>
</protein>
<accession>A0ABV1H9S9</accession>
<evidence type="ECO:0000256" key="1">
    <source>
        <dbReference type="ARBA" id="ARBA00022737"/>
    </source>
</evidence>
<comment type="caution">
    <text evidence="8">The sequence shown here is derived from an EMBL/GenBank/DDBJ whole genome shotgun (WGS) entry which is preliminary data.</text>
</comment>
<proteinExistence type="predicted"/>
<dbReference type="InterPro" id="IPR002543">
    <property type="entry name" value="FtsK_dom"/>
</dbReference>
<dbReference type="InterPro" id="IPR023839">
    <property type="entry name" value="Firmicutes_EssC_C"/>
</dbReference>
<dbReference type="SMART" id="SM00382">
    <property type="entry name" value="AAA"/>
    <property type="match status" value="2"/>
</dbReference>
<keyword evidence="5" id="KW-1133">Transmembrane helix</keyword>
<dbReference type="EMBL" id="JBBMEX010000001">
    <property type="protein sequence ID" value="MEQ2556473.1"/>
    <property type="molecule type" value="Genomic_DNA"/>
</dbReference>
<feature type="transmembrane region" description="Helical" evidence="5">
    <location>
        <begin position="289"/>
        <end position="311"/>
    </location>
</feature>
<feature type="domain" description="FtsK" evidence="7">
    <location>
        <begin position="1020"/>
        <end position="1204"/>
    </location>
</feature>
<dbReference type="PROSITE" id="PS50006">
    <property type="entry name" value="FHA_DOMAIN"/>
    <property type="match status" value="1"/>
</dbReference>
<evidence type="ECO:0000256" key="2">
    <source>
        <dbReference type="ARBA" id="ARBA00022741"/>
    </source>
</evidence>
<evidence type="ECO:0000313" key="9">
    <source>
        <dbReference type="Proteomes" id="UP001454489"/>
    </source>
</evidence>
<dbReference type="InterPro" id="IPR027417">
    <property type="entry name" value="P-loop_NTPase"/>
</dbReference>
<name>A0ABV1H9S9_9FIRM</name>
<dbReference type="InterPro" id="IPR003593">
    <property type="entry name" value="AAA+_ATPase"/>
</dbReference>
<sequence length="1544" mass="175316">MFELAIYSWKRCKRLVLNKENKGKEQICLSRTEYKIHEDVILELKQEGPEAMLSIASGQNLVSDGELVFEYALGEENVFSVFTGYGQELVILVNKRESVIAPLQKYYSSMVGKLRTGVAADNDFVIDHPLVSGHHMEISCEEGVWYLNDSSSNGTYVNGERVEKRCRLSGGEIIDLFAARIVFGITFCAVIKQKEQSLETSPKLIPFSGEGNDWGHAVAENRFFHRSPRKLKAPQMSVVAIEHPPVRQVVEKKPLFMVIGPSFTMMIPMVLGSMLAVYSYKSSGSSTGIMMYTGIITACSSALIGVIWALINMRYTNKSILENEKRRTESYLGYIEKQRNRIYALKEELRQSMIQMYPDTKQCLQYSVQAKELWTRNREHEDFLTERIGLGAGDISNYIEIPKERFEVVEDELNQKPYQLKKEEAILPGIPKTIDLSKEGIVGIVGTKEATLNIARILITQIASNNCYTDVRLAFVYDENKTDEWKRYGMLPHVWSASYRVRYMASDPIEAEEVFLLLEEQLKEREVQAWEQKEKFEIPVILFVSDVSLLEGASIQRYISSDASRYHFTIVILADSYEKLPNQCSYVIEDTETFQGVHLLKTDTYDPVQFDEAKESETEEFVKELAVIRVNEEEEMGELPECLTFFEMYGIHTLEELKAAERWKTHRTEQSLKAVIGQKAGCKDCILDVHEKYHGPHGLIAGTTGSGKSETLQTYILSLAVNYSPDDVGFFIIDYKGGGMANLFEGLPHMIGAISNLSGNEIHRAMVSIKSENRRRQTVFNLAGVNNINSYTKLVRSGEAELPVPHLFIVVDEFAELKREQPEFMKELISVAQVGRSLGVHLILATQKPAGTVDENIWSNSKFKLCLRVQDKQDSKEMLHKEDAAFITQTGRGYLQVGNDELYELFQSGWSGAEYIKDSQVRQDSEAAILTMTGGILLKKPKQKKEKETAQVITQLDAVRDVLAKIAKAEGYDRDYSLWIPPIKNPLFLDEIGEARKEQDKDFRLNVIVGMYDDPQNQKQQPVIVDFAAQGHLAVFGTISSGKSTFMQTLAGALIRKYTAKELNLYMIDFSNKALKCFENAPQTGGVVCEDEPDRLKKLFYMLNKKIAERKKQLEGISYSAYIRSKGKNMPAILVLLDNYNGFREKTDDCYEADMIKLAHDGMAYGIFLAITANNMGSNGLPNRLADSIPTTLALVMNDRYQYSEVLRTGRIDITPEEQLKGRGLVKVEDSILEFQTALVENETDEMERMLKIRATCERLKAAWNAPLAVPIPMIPKNPVWSEFEDLEEVRAMSDTTDLLPFAYDEKSAEIYGVDLRRTFCYLVSGKARTGKKNMLKILGSSAGMLHARRVIIEHTGNEFMQYAKSIGAEYLHTQQEQAQFFRDLLPTFAERNRVKNRMKEEGEEESTIYQQMKKYETIFVFIADLHEFMESVYQPEQDVIKIGPFVENVMEKGSLHNIYFIAAVDTKDISSMRGSRAYEAMTSYHTGIQLGGNAMEAAYFDFSHLTYTEQNKGYKAGIGMIPRDNDESGVEKVIIPQYRKRDV</sequence>
<reference evidence="8 9" key="1">
    <citation type="submission" date="2024-03" db="EMBL/GenBank/DDBJ databases">
        <title>Human intestinal bacterial collection.</title>
        <authorList>
            <person name="Pauvert C."/>
            <person name="Hitch T.C.A."/>
            <person name="Clavel T."/>
        </authorList>
    </citation>
    <scope>NUCLEOTIDE SEQUENCE [LARGE SCALE GENOMIC DNA]</scope>
    <source>
        <strain evidence="8 9">CLA-AA-H185</strain>
    </source>
</reference>
<gene>
    <name evidence="8" type="primary">essC</name>
    <name evidence="8" type="ORF">WMO43_01075</name>
</gene>
<dbReference type="RefSeq" id="WP_353529434.1">
    <property type="nucleotide sequence ID" value="NZ_JBBMEX010000001.1"/>
</dbReference>
<dbReference type="NCBIfam" id="TIGR03928">
    <property type="entry name" value="T7_EssCb_Firm"/>
    <property type="match status" value="1"/>
</dbReference>
<feature type="binding site" evidence="4">
    <location>
        <begin position="1037"/>
        <end position="1044"/>
    </location>
    <ligand>
        <name>ATP</name>
        <dbReference type="ChEBI" id="CHEBI:30616"/>
    </ligand>
</feature>
<dbReference type="Gene3D" id="3.40.50.300">
    <property type="entry name" value="P-loop containing nucleotide triphosphate hydrolases"/>
    <property type="match status" value="3"/>
</dbReference>
<keyword evidence="9" id="KW-1185">Reference proteome</keyword>
<keyword evidence="1" id="KW-0677">Repeat</keyword>
<keyword evidence="5" id="KW-0812">Transmembrane</keyword>
<dbReference type="Pfam" id="PF00498">
    <property type="entry name" value="FHA"/>
    <property type="match status" value="1"/>
</dbReference>
<evidence type="ECO:0000259" key="7">
    <source>
        <dbReference type="PROSITE" id="PS50901"/>
    </source>
</evidence>
<dbReference type="Gene3D" id="2.60.200.20">
    <property type="match status" value="1"/>
</dbReference>
<keyword evidence="2 4" id="KW-0547">Nucleotide-binding</keyword>
<dbReference type="CDD" id="cd01127">
    <property type="entry name" value="TrwB_TraG_TraD_VirD4"/>
    <property type="match status" value="1"/>
</dbReference>
<keyword evidence="3 4" id="KW-0067">ATP-binding</keyword>